<dbReference type="PANTHER" id="PTHR20854:SF4">
    <property type="entry name" value="INOSITOL-1-MONOPHOSPHATASE-RELATED"/>
    <property type="match status" value="1"/>
</dbReference>
<dbReference type="PROSITE" id="PS00630">
    <property type="entry name" value="IMP_2"/>
    <property type="match status" value="1"/>
</dbReference>
<sequence>MGGMDPRKDTPELPATALRDIAVVVAGAAARHIALRRNELGHDGVSATAATKSSDVDPVTVVDRESEQLIRRLLSNLAPGSEILGEEEGRGSASVAGRKSPITWIVDPIDGTVNFLYGIPAYAVSIACAVDSEIVAGVVVNVATGETYSAAAGKGATLTFPDGRRETLGCGSALSLGQALIATGFSYSSDLRRVQGEVAAYLLPRCRDIRRMGSAALDLCAVARGAVDAYYEHGIKIWDWAAGALIAKEAGAQLKTPVLAGALNAKGIGDGDALENGVFACEIGIAETFLDTCEQAIDRARSVSTGS</sequence>
<comment type="cofactor">
    <cofactor evidence="2 7 8">
        <name>Mg(2+)</name>
        <dbReference type="ChEBI" id="CHEBI:18420"/>
    </cofactor>
</comment>
<dbReference type="Proteomes" id="UP000058446">
    <property type="component" value="Chromosome"/>
</dbReference>
<evidence type="ECO:0000313" key="10">
    <source>
        <dbReference type="Proteomes" id="UP000058446"/>
    </source>
</evidence>
<feature type="binding site" evidence="7">
    <location>
        <position position="110"/>
    </location>
    <ligand>
        <name>Mg(2+)</name>
        <dbReference type="ChEBI" id="CHEBI:18420"/>
        <label>1</label>
        <note>catalytic</note>
    </ligand>
</feature>
<evidence type="ECO:0000256" key="7">
    <source>
        <dbReference type="PIRSR" id="PIRSR600760-2"/>
    </source>
</evidence>
<dbReference type="Gene3D" id="3.30.540.10">
    <property type="entry name" value="Fructose-1,6-Bisphosphatase, subunit A, domain 1"/>
    <property type="match status" value="1"/>
</dbReference>
<evidence type="ECO:0000256" key="6">
    <source>
        <dbReference type="ARBA" id="ARBA00022842"/>
    </source>
</evidence>
<evidence type="ECO:0000313" key="9">
    <source>
        <dbReference type="EMBL" id="ALA67297.1"/>
    </source>
</evidence>
<evidence type="ECO:0000256" key="1">
    <source>
        <dbReference type="ARBA" id="ARBA00001033"/>
    </source>
</evidence>
<feature type="binding site" evidence="7">
    <location>
        <position position="86"/>
    </location>
    <ligand>
        <name>Mg(2+)</name>
        <dbReference type="ChEBI" id="CHEBI:18420"/>
        <label>1</label>
        <note>catalytic</note>
    </ligand>
</feature>
<dbReference type="EMBL" id="CP006841">
    <property type="protein sequence ID" value="ALA67297.1"/>
    <property type="molecule type" value="Genomic_DNA"/>
</dbReference>
<accession>A0A0K2GZT6</accession>
<keyword evidence="4 7" id="KW-0479">Metal-binding</keyword>
<dbReference type="GO" id="GO:0046854">
    <property type="term" value="P:phosphatidylinositol phosphate biosynthetic process"/>
    <property type="evidence" value="ECO:0007669"/>
    <property type="project" value="InterPro"/>
</dbReference>
<evidence type="ECO:0000256" key="2">
    <source>
        <dbReference type="ARBA" id="ARBA00001946"/>
    </source>
</evidence>
<dbReference type="PRINTS" id="PR00377">
    <property type="entry name" value="IMPHPHTASES"/>
</dbReference>
<dbReference type="Gene3D" id="3.40.190.80">
    <property type="match status" value="1"/>
</dbReference>
<feature type="binding site" evidence="7">
    <location>
        <position position="107"/>
    </location>
    <ligand>
        <name>Mg(2+)</name>
        <dbReference type="ChEBI" id="CHEBI:18420"/>
        <label>1</label>
        <note>catalytic</note>
    </ligand>
</feature>
<dbReference type="InterPro" id="IPR020550">
    <property type="entry name" value="Inositol_monophosphatase_CS"/>
</dbReference>
<dbReference type="GO" id="GO:0008934">
    <property type="term" value="F:inositol monophosphate 1-phosphatase activity"/>
    <property type="evidence" value="ECO:0007669"/>
    <property type="project" value="InterPro"/>
</dbReference>
<dbReference type="PATRIC" id="fig|1408189.4.peg.1137"/>
<evidence type="ECO:0000256" key="4">
    <source>
        <dbReference type="ARBA" id="ARBA00022723"/>
    </source>
</evidence>
<dbReference type="InterPro" id="IPR000760">
    <property type="entry name" value="Inositol_monophosphatase-like"/>
</dbReference>
<dbReference type="SUPFAM" id="SSF56655">
    <property type="entry name" value="Carbohydrate phosphatase"/>
    <property type="match status" value="1"/>
</dbReference>
<dbReference type="AlphaFoldDB" id="A0A0K2GZT6"/>
<dbReference type="STRING" id="1408189.CLAC_05700"/>
<dbReference type="InterPro" id="IPR020583">
    <property type="entry name" value="Inositol_monoP_metal-BS"/>
</dbReference>
<evidence type="ECO:0000256" key="8">
    <source>
        <dbReference type="RuleBase" id="RU364068"/>
    </source>
</evidence>
<dbReference type="CDD" id="cd01639">
    <property type="entry name" value="IMPase"/>
    <property type="match status" value="1"/>
</dbReference>
<dbReference type="PROSITE" id="PS00629">
    <property type="entry name" value="IMP_1"/>
    <property type="match status" value="1"/>
</dbReference>
<dbReference type="GO" id="GO:0046872">
    <property type="term" value="F:metal ion binding"/>
    <property type="evidence" value="ECO:0007669"/>
    <property type="project" value="UniProtKB-KW"/>
</dbReference>
<dbReference type="PANTHER" id="PTHR20854">
    <property type="entry name" value="INOSITOL MONOPHOSPHATASE"/>
    <property type="match status" value="1"/>
</dbReference>
<organism evidence="9 10">
    <name type="scientific">Corynebacterium lactis RW2-5</name>
    <dbReference type="NCBI Taxonomy" id="1408189"/>
    <lineage>
        <taxon>Bacteria</taxon>
        <taxon>Bacillati</taxon>
        <taxon>Actinomycetota</taxon>
        <taxon>Actinomycetes</taxon>
        <taxon>Mycobacteriales</taxon>
        <taxon>Corynebacteriaceae</taxon>
        <taxon>Corynebacterium</taxon>
    </lineage>
</organism>
<comment type="catalytic activity">
    <reaction evidence="1 8">
        <text>a myo-inositol phosphate + H2O = myo-inositol + phosphate</text>
        <dbReference type="Rhea" id="RHEA:24056"/>
        <dbReference type="ChEBI" id="CHEBI:15377"/>
        <dbReference type="ChEBI" id="CHEBI:17268"/>
        <dbReference type="ChEBI" id="CHEBI:43474"/>
        <dbReference type="ChEBI" id="CHEBI:84139"/>
        <dbReference type="EC" id="3.1.3.25"/>
    </reaction>
</comment>
<keyword evidence="6 7" id="KW-0460">Magnesium</keyword>
<protein>
    <recommendedName>
        <fullName evidence="8">Inositol-1-monophosphatase</fullName>
        <ecNumber evidence="8">3.1.3.25</ecNumber>
    </recommendedName>
</protein>
<dbReference type="GO" id="GO:0007165">
    <property type="term" value="P:signal transduction"/>
    <property type="evidence" value="ECO:0007669"/>
    <property type="project" value="TreeGrafter"/>
</dbReference>
<dbReference type="KEGG" id="clw:CLAC_05700"/>
<proteinExistence type="inferred from homology"/>
<dbReference type="EC" id="3.1.3.25" evidence="8"/>
<keyword evidence="5 8" id="KW-0378">Hydrolase</keyword>
<name>A0A0K2GZT6_9CORY</name>
<keyword evidence="10" id="KW-1185">Reference proteome</keyword>
<comment type="similarity">
    <text evidence="3 8">Belongs to the inositol monophosphatase superfamily.</text>
</comment>
<dbReference type="OrthoDB" id="9772456at2"/>
<reference evidence="9 10" key="1">
    <citation type="submission" date="2013-10" db="EMBL/GenBank/DDBJ databases">
        <title>Complete genome sequence of Corynebacterium lactis DSM 45799(T), isolated from raw cow milk.</title>
        <authorList>
            <person name="Ruckert C."/>
            <person name="Albersmeier A."/>
            <person name="Lipski A."/>
            <person name="Kalinowski J."/>
        </authorList>
    </citation>
    <scope>NUCLEOTIDE SEQUENCE [LARGE SCALE GENOMIC DNA]</scope>
    <source>
        <strain evidence="9 10">RW2-5</strain>
    </source>
</reference>
<evidence type="ECO:0000256" key="3">
    <source>
        <dbReference type="ARBA" id="ARBA00009759"/>
    </source>
</evidence>
<feature type="binding site" evidence="7">
    <location>
        <position position="109"/>
    </location>
    <ligand>
        <name>Mg(2+)</name>
        <dbReference type="ChEBI" id="CHEBI:18420"/>
        <label>1</label>
        <note>catalytic</note>
    </ligand>
</feature>
<feature type="binding site" evidence="7">
    <location>
        <position position="239"/>
    </location>
    <ligand>
        <name>Mg(2+)</name>
        <dbReference type="ChEBI" id="CHEBI:18420"/>
        <label>1</label>
        <note>catalytic</note>
    </ligand>
</feature>
<dbReference type="InterPro" id="IPR033942">
    <property type="entry name" value="IMPase"/>
</dbReference>
<dbReference type="GO" id="GO:0006020">
    <property type="term" value="P:inositol metabolic process"/>
    <property type="evidence" value="ECO:0007669"/>
    <property type="project" value="TreeGrafter"/>
</dbReference>
<dbReference type="Pfam" id="PF00459">
    <property type="entry name" value="Inositol_P"/>
    <property type="match status" value="1"/>
</dbReference>
<gene>
    <name evidence="9" type="ORF">CLAC_05700</name>
</gene>
<evidence type="ECO:0000256" key="5">
    <source>
        <dbReference type="ARBA" id="ARBA00022801"/>
    </source>
</evidence>